<evidence type="ECO:0000313" key="1">
    <source>
        <dbReference type="EMBL" id="KAA1257749.1"/>
    </source>
</evidence>
<sequence>MVWEKAHAFVLQVYRHTKTFPKDELYGLTSQLRRSAASIPTNLAEGCGRRGDKELSRFCDIAMGSASEAEYQILLAHDLGYIDDQNYRQLDDQVSEVKKMLNSFTQKLRSN</sequence>
<dbReference type="Pfam" id="PF05635">
    <property type="entry name" value="23S_rRNA_IVP"/>
    <property type="match status" value="1"/>
</dbReference>
<dbReference type="InterPro" id="IPR012657">
    <property type="entry name" value="23S_rRNA-intervening_sequence"/>
</dbReference>
<accession>A0A5B1CDC4</accession>
<dbReference type="PANTHER" id="PTHR38471:SF2">
    <property type="entry name" value="FOUR HELIX BUNDLE PROTEIN"/>
    <property type="match status" value="1"/>
</dbReference>
<dbReference type="CDD" id="cd16377">
    <property type="entry name" value="23S_rRNA_IVP_like"/>
    <property type="match status" value="1"/>
</dbReference>
<dbReference type="EMBL" id="VRLW01000001">
    <property type="protein sequence ID" value="KAA1257749.1"/>
    <property type="molecule type" value="Genomic_DNA"/>
</dbReference>
<evidence type="ECO:0000313" key="2">
    <source>
        <dbReference type="Proteomes" id="UP000322699"/>
    </source>
</evidence>
<gene>
    <name evidence="1" type="ORF">LF1_02390</name>
</gene>
<reference evidence="1 2" key="1">
    <citation type="submission" date="2019-08" db="EMBL/GenBank/DDBJ databases">
        <title>Deep-cultivation of Planctomycetes and their phenomic and genomic characterization uncovers novel biology.</title>
        <authorList>
            <person name="Wiegand S."/>
            <person name="Jogler M."/>
            <person name="Boedeker C."/>
            <person name="Pinto D."/>
            <person name="Vollmers J."/>
            <person name="Rivas-Marin E."/>
            <person name="Kohn T."/>
            <person name="Peeters S.H."/>
            <person name="Heuer A."/>
            <person name="Rast P."/>
            <person name="Oberbeckmann S."/>
            <person name="Bunk B."/>
            <person name="Jeske O."/>
            <person name="Meyerdierks A."/>
            <person name="Storesund J.E."/>
            <person name="Kallscheuer N."/>
            <person name="Luecker S."/>
            <person name="Lage O.M."/>
            <person name="Pohl T."/>
            <person name="Merkel B.J."/>
            <person name="Hornburger P."/>
            <person name="Mueller R.-W."/>
            <person name="Bruemmer F."/>
            <person name="Labrenz M."/>
            <person name="Spormann A.M."/>
            <person name="Op Den Camp H."/>
            <person name="Overmann J."/>
            <person name="Amann R."/>
            <person name="Jetten M.S.M."/>
            <person name="Mascher T."/>
            <person name="Medema M.H."/>
            <person name="Devos D.P."/>
            <person name="Kaster A.-K."/>
            <person name="Ovreas L."/>
            <person name="Rohde M."/>
            <person name="Galperin M.Y."/>
            <person name="Jogler C."/>
        </authorList>
    </citation>
    <scope>NUCLEOTIDE SEQUENCE [LARGE SCALE GENOMIC DNA]</scope>
    <source>
        <strain evidence="1 2">LF1</strain>
    </source>
</reference>
<dbReference type="Gene3D" id="1.20.1440.60">
    <property type="entry name" value="23S rRNA-intervening sequence"/>
    <property type="match status" value="1"/>
</dbReference>
<dbReference type="InterPro" id="IPR036583">
    <property type="entry name" value="23S_rRNA_IVS_sf"/>
</dbReference>
<dbReference type="PANTHER" id="PTHR38471">
    <property type="entry name" value="FOUR HELIX BUNDLE PROTEIN"/>
    <property type="match status" value="1"/>
</dbReference>
<comment type="caution">
    <text evidence="1">The sequence shown here is derived from an EMBL/GenBank/DDBJ whole genome shotgun (WGS) entry which is preliminary data.</text>
</comment>
<dbReference type="Proteomes" id="UP000322699">
    <property type="component" value="Unassembled WGS sequence"/>
</dbReference>
<dbReference type="NCBIfam" id="TIGR02436">
    <property type="entry name" value="four helix bundle protein"/>
    <property type="match status" value="1"/>
</dbReference>
<proteinExistence type="predicted"/>
<organism evidence="1 2">
    <name type="scientific">Rubripirellula obstinata</name>
    <dbReference type="NCBI Taxonomy" id="406547"/>
    <lineage>
        <taxon>Bacteria</taxon>
        <taxon>Pseudomonadati</taxon>
        <taxon>Planctomycetota</taxon>
        <taxon>Planctomycetia</taxon>
        <taxon>Pirellulales</taxon>
        <taxon>Pirellulaceae</taxon>
        <taxon>Rubripirellula</taxon>
    </lineage>
</organism>
<keyword evidence="2" id="KW-1185">Reference proteome</keyword>
<dbReference type="SUPFAM" id="SSF158446">
    <property type="entry name" value="IVS-encoded protein-like"/>
    <property type="match status" value="1"/>
</dbReference>
<dbReference type="AlphaFoldDB" id="A0A5B1CDC4"/>
<evidence type="ECO:0008006" key="3">
    <source>
        <dbReference type="Google" id="ProtNLM"/>
    </source>
</evidence>
<name>A0A5B1CDC4_9BACT</name>
<protein>
    <recommendedName>
        <fullName evidence="3">Four helix bundle protein</fullName>
    </recommendedName>
</protein>